<feature type="domain" description="HTH cro/C1-type" evidence="5">
    <location>
        <begin position="167"/>
        <end position="213"/>
    </location>
</feature>
<dbReference type="GO" id="GO:0003700">
    <property type="term" value="F:DNA-binding transcription factor activity"/>
    <property type="evidence" value="ECO:0007669"/>
    <property type="project" value="InterPro"/>
</dbReference>
<dbReference type="InterPro" id="IPR037923">
    <property type="entry name" value="HTH-like"/>
</dbReference>
<evidence type="ECO:0000313" key="7">
    <source>
        <dbReference type="Proteomes" id="UP001198200"/>
    </source>
</evidence>
<evidence type="ECO:0000313" key="6">
    <source>
        <dbReference type="EMBL" id="MCC2221859.1"/>
    </source>
</evidence>
<dbReference type="SUPFAM" id="SSF51215">
    <property type="entry name" value="Regulatory protein AraC"/>
    <property type="match status" value="1"/>
</dbReference>
<dbReference type="PANTHER" id="PTHR43280">
    <property type="entry name" value="ARAC-FAMILY TRANSCRIPTIONAL REGULATOR"/>
    <property type="match status" value="1"/>
</dbReference>
<feature type="domain" description="HTH araC/xylS-type" evidence="4">
    <location>
        <begin position="155"/>
        <end position="253"/>
    </location>
</feature>
<keyword evidence="2" id="KW-0238">DNA-binding</keyword>
<protein>
    <submittedName>
        <fullName evidence="6">AraC family transcriptional regulator</fullName>
    </submittedName>
</protein>
<reference evidence="6 7" key="1">
    <citation type="submission" date="2021-10" db="EMBL/GenBank/DDBJ databases">
        <title>Anaerobic single-cell dispensing facilitates the cultivation of human gut bacteria.</title>
        <authorList>
            <person name="Afrizal A."/>
        </authorList>
    </citation>
    <scope>NUCLEOTIDE SEQUENCE [LARGE SCALE GENOMIC DNA]</scope>
    <source>
        <strain evidence="6 7">CLA-AA-H224</strain>
    </source>
</reference>
<dbReference type="Pfam" id="PF12833">
    <property type="entry name" value="HTH_18"/>
    <property type="match status" value="1"/>
</dbReference>
<evidence type="ECO:0000256" key="1">
    <source>
        <dbReference type="ARBA" id="ARBA00023015"/>
    </source>
</evidence>
<dbReference type="RefSeq" id="WP_082868540.1">
    <property type="nucleotide sequence ID" value="NZ_JAJEQN010000022.1"/>
</dbReference>
<name>A0AAE3JCH3_9FIRM</name>
<evidence type="ECO:0000256" key="2">
    <source>
        <dbReference type="ARBA" id="ARBA00023125"/>
    </source>
</evidence>
<accession>A0AAE3JCH3</accession>
<keyword evidence="3" id="KW-0804">Transcription</keyword>
<organism evidence="6 7">
    <name type="scientific">Anthropogastromicrobium aceti</name>
    <dbReference type="NCBI Taxonomy" id="2981768"/>
    <lineage>
        <taxon>Bacteria</taxon>
        <taxon>Bacillati</taxon>
        <taxon>Bacillota</taxon>
        <taxon>Clostridia</taxon>
        <taxon>Lachnospirales</taxon>
        <taxon>Lachnospiraceae</taxon>
        <taxon>Anthropogastromicrobium</taxon>
    </lineage>
</organism>
<sequence length="255" mass="29586">MIKSEIVIDQHYKDFSPMQFGSETCDPGHFFGPSVRTHWLLHYIVYGFGRFERDGISYSVKPGDIFVIPPYEKTYYEADQKKPWRYIWIGFTTDQSVPEQLLKPIIHCPSAGKIFEEMLQCEKMENGRTAFLCAKLWEFFSILLDNAKSDTDYVQKAINCINAEYINGITIQQVADRLNINRSYLSDLFKKRMGISPQKYLIQLRLEKAAELLTVYGQSPSTAGISVGYPDLYHFSKIFKKHFGVSPREYQKLNI</sequence>
<dbReference type="CDD" id="cd00093">
    <property type="entry name" value="HTH_XRE"/>
    <property type="match status" value="1"/>
</dbReference>
<dbReference type="PROSITE" id="PS01124">
    <property type="entry name" value="HTH_ARAC_FAMILY_2"/>
    <property type="match status" value="1"/>
</dbReference>
<dbReference type="Gene3D" id="2.60.120.280">
    <property type="entry name" value="Regulatory protein AraC"/>
    <property type="match status" value="1"/>
</dbReference>
<comment type="caution">
    <text evidence="6">The sequence shown here is derived from an EMBL/GenBank/DDBJ whole genome shotgun (WGS) entry which is preliminary data.</text>
</comment>
<evidence type="ECO:0000259" key="4">
    <source>
        <dbReference type="PROSITE" id="PS01124"/>
    </source>
</evidence>
<dbReference type="Proteomes" id="UP001198200">
    <property type="component" value="Unassembled WGS sequence"/>
</dbReference>
<dbReference type="AlphaFoldDB" id="A0AAE3JCH3"/>
<dbReference type="InterPro" id="IPR018060">
    <property type="entry name" value="HTH_AraC"/>
</dbReference>
<dbReference type="SMART" id="SM00342">
    <property type="entry name" value="HTH_ARAC"/>
    <property type="match status" value="1"/>
</dbReference>
<dbReference type="InterPro" id="IPR001387">
    <property type="entry name" value="Cro/C1-type_HTH"/>
</dbReference>
<evidence type="ECO:0000256" key="3">
    <source>
        <dbReference type="ARBA" id="ARBA00023163"/>
    </source>
</evidence>
<dbReference type="Pfam" id="PF02311">
    <property type="entry name" value="AraC_binding"/>
    <property type="match status" value="1"/>
</dbReference>
<dbReference type="InterPro" id="IPR009057">
    <property type="entry name" value="Homeodomain-like_sf"/>
</dbReference>
<dbReference type="GO" id="GO:0043565">
    <property type="term" value="F:sequence-specific DNA binding"/>
    <property type="evidence" value="ECO:0007669"/>
    <property type="project" value="InterPro"/>
</dbReference>
<dbReference type="PROSITE" id="PS50943">
    <property type="entry name" value="HTH_CROC1"/>
    <property type="match status" value="1"/>
</dbReference>
<keyword evidence="7" id="KW-1185">Reference proteome</keyword>
<dbReference type="Gene3D" id="1.10.10.60">
    <property type="entry name" value="Homeodomain-like"/>
    <property type="match status" value="2"/>
</dbReference>
<dbReference type="SUPFAM" id="SSF46689">
    <property type="entry name" value="Homeodomain-like"/>
    <property type="match status" value="2"/>
</dbReference>
<dbReference type="EMBL" id="JAJEQN010000022">
    <property type="protein sequence ID" value="MCC2221859.1"/>
    <property type="molecule type" value="Genomic_DNA"/>
</dbReference>
<proteinExistence type="predicted"/>
<gene>
    <name evidence="6" type="ORF">LKD48_09465</name>
</gene>
<dbReference type="CDD" id="cd06986">
    <property type="entry name" value="cupin_MmsR-like_N"/>
    <property type="match status" value="1"/>
</dbReference>
<keyword evidence="1" id="KW-0805">Transcription regulation</keyword>
<dbReference type="PANTHER" id="PTHR43280:SF30">
    <property type="entry name" value="MMSAB OPERON REGULATORY PROTEIN"/>
    <property type="match status" value="1"/>
</dbReference>
<dbReference type="InterPro" id="IPR003313">
    <property type="entry name" value="AraC-bd"/>
</dbReference>
<evidence type="ECO:0000259" key="5">
    <source>
        <dbReference type="PROSITE" id="PS50943"/>
    </source>
</evidence>